<evidence type="ECO:0000313" key="2">
    <source>
        <dbReference type="Proteomes" id="UP001596047"/>
    </source>
</evidence>
<gene>
    <name evidence="1" type="ORF">ACFPYJ_16420</name>
</gene>
<protein>
    <recommendedName>
        <fullName evidence="3">Tn3 transposase DDE domain-containing protein</fullName>
    </recommendedName>
</protein>
<comment type="caution">
    <text evidence="1">The sequence shown here is derived from an EMBL/GenBank/DDBJ whole genome shotgun (WGS) entry which is preliminary data.</text>
</comment>
<evidence type="ECO:0000313" key="1">
    <source>
        <dbReference type="EMBL" id="MFC5650680.1"/>
    </source>
</evidence>
<proteinExistence type="predicted"/>
<keyword evidence="2" id="KW-1185">Reference proteome</keyword>
<name>A0ABW0W2S5_9BACL</name>
<reference evidence="2" key="1">
    <citation type="journal article" date="2019" name="Int. J. Syst. Evol. Microbiol.">
        <title>The Global Catalogue of Microorganisms (GCM) 10K type strain sequencing project: providing services to taxonomists for standard genome sequencing and annotation.</title>
        <authorList>
            <consortium name="The Broad Institute Genomics Platform"/>
            <consortium name="The Broad Institute Genome Sequencing Center for Infectious Disease"/>
            <person name="Wu L."/>
            <person name="Ma J."/>
        </authorList>
    </citation>
    <scope>NUCLEOTIDE SEQUENCE [LARGE SCALE GENOMIC DNA]</scope>
    <source>
        <strain evidence="2">CGMCC 1.3240</strain>
    </source>
</reference>
<dbReference type="EMBL" id="JBHSOW010000060">
    <property type="protein sequence ID" value="MFC5650680.1"/>
    <property type="molecule type" value="Genomic_DNA"/>
</dbReference>
<organism evidence="1 2">
    <name type="scientific">Paenibacillus solisilvae</name>
    <dbReference type="NCBI Taxonomy" id="2486751"/>
    <lineage>
        <taxon>Bacteria</taxon>
        <taxon>Bacillati</taxon>
        <taxon>Bacillota</taxon>
        <taxon>Bacilli</taxon>
        <taxon>Bacillales</taxon>
        <taxon>Paenibacillaceae</taxon>
        <taxon>Paenibacillus</taxon>
    </lineage>
</organism>
<sequence length="74" mass="8648">MSPPQPDYSLREADRLNNHIERMPIRNSHNQIMVCRQKYSSHLIIERCIRLLIYSERTDINGLLAAAVTDANQR</sequence>
<evidence type="ECO:0008006" key="3">
    <source>
        <dbReference type="Google" id="ProtNLM"/>
    </source>
</evidence>
<dbReference type="Proteomes" id="UP001596047">
    <property type="component" value="Unassembled WGS sequence"/>
</dbReference>
<accession>A0ABW0W2S5</accession>
<dbReference type="RefSeq" id="WP_379189256.1">
    <property type="nucleotide sequence ID" value="NZ_JBHSOW010000060.1"/>
</dbReference>